<evidence type="ECO:0000313" key="2">
    <source>
        <dbReference type="EMBL" id="TQV89116.1"/>
    </source>
</evidence>
<dbReference type="RefSeq" id="WP_142891966.1">
    <property type="nucleotide sequence ID" value="NZ_ML660161.1"/>
</dbReference>
<feature type="signal peptide" evidence="1">
    <location>
        <begin position="1"/>
        <end position="19"/>
    </location>
</feature>
<dbReference type="OrthoDB" id="7618846at2"/>
<proteinExistence type="predicted"/>
<dbReference type="Proteomes" id="UP000315439">
    <property type="component" value="Unassembled WGS sequence"/>
</dbReference>
<name>A0A545UI20_9GAMM</name>
<keyword evidence="1" id="KW-0732">Signal</keyword>
<dbReference type="AlphaFoldDB" id="A0A545UI20"/>
<sequence length="231" mass="26038">MKCFLTMSLILIFCGSAQGEVGHEIVVTGSRLSSGDYYDMPAVTIKRKADFLVQRIRLINDSRSPKLRKKEIIKTIDNLLKASRKNDDIELSYGEGFLVPVNLNDDSLQLIEDHKRSDTSYVNIYVKVVLDESRSSKQQISELRSFIADAKLISRTEIEYLGDIGLSIVSPEQYRYEILKKISAENDKIKKLVGGDCTIKIGGLEGRVEWERSDVAELTLYIAYATEVSCS</sequence>
<dbReference type="EMBL" id="VIKS01000002">
    <property type="protein sequence ID" value="TQV89116.1"/>
    <property type="molecule type" value="Genomic_DNA"/>
</dbReference>
<comment type="caution">
    <text evidence="2">The sequence shown here is derived from an EMBL/GenBank/DDBJ whole genome shotgun (WGS) entry which is preliminary data.</text>
</comment>
<feature type="chain" id="PRO_5021769671" description="DUF541 domain-containing protein" evidence="1">
    <location>
        <begin position="20"/>
        <end position="231"/>
    </location>
</feature>
<evidence type="ECO:0000313" key="3">
    <source>
        <dbReference type="Proteomes" id="UP000315439"/>
    </source>
</evidence>
<accession>A0A545UI20</accession>
<evidence type="ECO:0000256" key="1">
    <source>
        <dbReference type="SAM" id="SignalP"/>
    </source>
</evidence>
<keyword evidence="3" id="KW-1185">Reference proteome</keyword>
<organism evidence="2 3">
    <name type="scientific">Aliikangiella coralliicola</name>
    <dbReference type="NCBI Taxonomy" id="2592383"/>
    <lineage>
        <taxon>Bacteria</taxon>
        <taxon>Pseudomonadati</taxon>
        <taxon>Pseudomonadota</taxon>
        <taxon>Gammaproteobacteria</taxon>
        <taxon>Oceanospirillales</taxon>
        <taxon>Pleioneaceae</taxon>
        <taxon>Aliikangiella</taxon>
    </lineage>
</organism>
<protein>
    <recommendedName>
        <fullName evidence="4">DUF541 domain-containing protein</fullName>
    </recommendedName>
</protein>
<reference evidence="2 3" key="1">
    <citation type="submission" date="2019-07" db="EMBL/GenBank/DDBJ databases">
        <title>Draft genome for Aliikangiella sp. M105.</title>
        <authorList>
            <person name="Wang G."/>
        </authorList>
    </citation>
    <scope>NUCLEOTIDE SEQUENCE [LARGE SCALE GENOMIC DNA]</scope>
    <source>
        <strain evidence="2 3">M105</strain>
    </source>
</reference>
<gene>
    <name evidence="2" type="ORF">FLL46_03035</name>
</gene>
<evidence type="ECO:0008006" key="4">
    <source>
        <dbReference type="Google" id="ProtNLM"/>
    </source>
</evidence>